<dbReference type="STRING" id="590646.G3BA20"/>
<keyword evidence="3" id="KW-0479">Metal-binding</keyword>
<dbReference type="eggNOG" id="KOG4003">
    <property type="taxonomic scope" value="Eukaryota"/>
</dbReference>
<keyword evidence="2" id="KW-0662">Pyridine nucleotide biosynthesis</keyword>
<keyword evidence="4 9" id="KW-0378">Hydrolase</keyword>
<dbReference type="PANTHER" id="PTHR11080:SF2">
    <property type="entry name" value="LD05707P"/>
    <property type="match status" value="1"/>
</dbReference>
<evidence type="ECO:0000259" key="8">
    <source>
        <dbReference type="Pfam" id="PF00857"/>
    </source>
</evidence>
<evidence type="ECO:0000256" key="6">
    <source>
        <dbReference type="ARBA" id="ARBA00039017"/>
    </source>
</evidence>
<dbReference type="Pfam" id="PF00857">
    <property type="entry name" value="Isochorismatase"/>
    <property type="match status" value="1"/>
</dbReference>
<evidence type="ECO:0000313" key="10">
    <source>
        <dbReference type="Proteomes" id="UP000000707"/>
    </source>
</evidence>
<dbReference type="EC" id="3.5.1.19" evidence="6"/>
<evidence type="ECO:0000313" key="9">
    <source>
        <dbReference type="EMBL" id="EGV62740.1"/>
    </source>
</evidence>
<evidence type="ECO:0000256" key="1">
    <source>
        <dbReference type="ARBA" id="ARBA00006336"/>
    </source>
</evidence>
<dbReference type="GO" id="GO:0008936">
    <property type="term" value="F:nicotinamidase activity"/>
    <property type="evidence" value="ECO:0007669"/>
    <property type="project" value="UniProtKB-EC"/>
</dbReference>
<evidence type="ECO:0000256" key="3">
    <source>
        <dbReference type="ARBA" id="ARBA00022723"/>
    </source>
</evidence>
<dbReference type="SUPFAM" id="SSF52499">
    <property type="entry name" value="Isochorismatase-like hydrolases"/>
    <property type="match status" value="1"/>
</dbReference>
<evidence type="ECO:0000256" key="5">
    <source>
        <dbReference type="ARBA" id="ARBA00037900"/>
    </source>
</evidence>
<dbReference type="EMBL" id="GL996527">
    <property type="protein sequence ID" value="EGV62741.1"/>
    <property type="molecule type" value="Genomic_DNA"/>
</dbReference>
<name>G3BA20_CANTC</name>
<dbReference type="AlphaFoldDB" id="G3BA20"/>
<evidence type="ECO:0000256" key="2">
    <source>
        <dbReference type="ARBA" id="ARBA00022642"/>
    </source>
</evidence>
<comment type="similarity">
    <text evidence="1">Belongs to the isochorismatase family.</text>
</comment>
<reference evidence="9 10" key="1">
    <citation type="journal article" date="2011" name="Proc. Natl. Acad. Sci. U.S.A.">
        <title>Comparative genomics of xylose-fermenting fungi for enhanced biofuel production.</title>
        <authorList>
            <person name="Wohlbach D.J."/>
            <person name="Kuo A."/>
            <person name="Sato T.K."/>
            <person name="Potts K.M."/>
            <person name="Salamov A.A."/>
            <person name="LaButti K.M."/>
            <person name="Sun H."/>
            <person name="Clum A."/>
            <person name="Pangilinan J.L."/>
            <person name="Lindquist E.A."/>
            <person name="Lucas S."/>
            <person name="Lapidus A."/>
            <person name="Jin M."/>
            <person name="Gunawan C."/>
            <person name="Balan V."/>
            <person name="Dale B.E."/>
            <person name="Jeffries T.W."/>
            <person name="Zinkel R."/>
            <person name="Barry K.W."/>
            <person name="Grigoriev I.V."/>
            <person name="Gasch A.P."/>
        </authorList>
    </citation>
    <scope>NUCLEOTIDE SEQUENCE [LARGE SCALE GENOMIC DNA]</scope>
    <source>
        <strain evidence="9">ATCC 10573</strain>
        <strain evidence="10">ATCC 10573 / BCRC 21748 / CBS 615 / JCM 9827 / NBRC 10315 / NRRL Y-1498 / VKM Y-70</strain>
    </source>
</reference>
<dbReference type="Proteomes" id="UP000000707">
    <property type="component" value="Unassembled WGS sequence"/>
</dbReference>
<dbReference type="InterPro" id="IPR052347">
    <property type="entry name" value="Isochorismatase_Nicotinamidase"/>
</dbReference>
<feature type="domain" description="Isochorismatase-like" evidence="8">
    <location>
        <begin position="5"/>
        <end position="206"/>
    </location>
</feature>
<evidence type="ECO:0000256" key="4">
    <source>
        <dbReference type="ARBA" id="ARBA00022801"/>
    </source>
</evidence>
<dbReference type="Gene3D" id="3.40.50.850">
    <property type="entry name" value="Isochorismatase-like"/>
    <property type="match status" value="1"/>
</dbReference>
<dbReference type="GeneID" id="18247876"/>
<organism evidence="10">
    <name type="scientific">Candida tenuis (strain ATCC 10573 / BCRC 21748 / CBS 615 / JCM 9827 / NBRC 10315 / NRRL Y-1498 / VKM Y-70)</name>
    <name type="common">Yeast</name>
    <name type="synonym">Yamadazyma tenuis</name>
    <dbReference type="NCBI Taxonomy" id="590646"/>
    <lineage>
        <taxon>Eukaryota</taxon>
        <taxon>Fungi</taxon>
        <taxon>Dikarya</taxon>
        <taxon>Ascomycota</taxon>
        <taxon>Saccharomycotina</taxon>
        <taxon>Pichiomycetes</taxon>
        <taxon>Debaryomycetaceae</taxon>
        <taxon>Yamadazyma</taxon>
    </lineage>
</organism>
<protein>
    <recommendedName>
        <fullName evidence="6">nicotinamidase</fullName>
        <ecNumber evidence="6">3.5.1.19</ecNumber>
    </recommendedName>
    <alternativeName>
        <fullName evidence="7">Nicotinamide deamidase</fullName>
    </alternativeName>
</protein>
<accession>G3BA20</accession>
<gene>
    <name evidence="9" type="ORF">CANTEDRAFT_115446</name>
</gene>
<sequence>MNKPALVVIDLQEDFLPSDGSLAVAGGRSIVEGIIDLLDVQKFPWAAVIATQDWHPHDHISFASQHSVEPYSQLEFTHPLGEKDETGSVKTLTQTVWPDHCVQNTFGSSIDAAFLTQFNQVDGKVPKAIVQKGYLKDREYYSCFKDTWKLHKTEMEDTLRKLEVTDVIFVGLAYDFCVMNSAVDCSQSGFTTYVIKSLCKSVFPENISQTDDTYRNGGVKILESIDDYSF</sequence>
<dbReference type="OrthoDB" id="3341310at2759"/>
<proteinExistence type="inferred from homology"/>
<evidence type="ECO:0000256" key="7">
    <source>
        <dbReference type="ARBA" id="ARBA00043224"/>
    </source>
</evidence>
<dbReference type="EMBL" id="GL996527">
    <property type="protein sequence ID" value="EGV62740.1"/>
    <property type="molecule type" value="Genomic_DNA"/>
</dbReference>
<dbReference type="GO" id="GO:0046872">
    <property type="term" value="F:metal ion binding"/>
    <property type="evidence" value="ECO:0007669"/>
    <property type="project" value="UniProtKB-KW"/>
</dbReference>
<dbReference type="InterPro" id="IPR036380">
    <property type="entry name" value="Isochorismatase-like_sf"/>
</dbReference>
<comment type="pathway">
    <text evidence="5">Cofactor biosynthesis; nicotinate biosynthesis; nicotinate from nicotinamide: step 1/1.</text>
</comment>
<dbReference type="GO" id="GO:0019363">
    <property type="term" value="P:pyridine nucleotide biosynthetic process"/>
    <property type="evidence" value="ECO:0007669"/>
    <property type="project" value="UniProtKB-KW"/>
</dbReference>
<dbReference type="PANTHER" id="PTHR11080">
    <property type="entry name" value="PYRAZINAMIDASE/NICOTINAMIDASE"/>
    <property type="match status" value="1"/>
</dbReference>
<keyword evidence="10" id="KW-1185">Reference proteome</keyword>
<dbReference type="InterPro" id="IPR000868">
    <property type="entry name" value="Isochorismatase-like_dom"/>
</dbReference>
<dbReference type="HOGENOM" id="CLU_068979_13_0_1"/>
<dbReference type="KEGG" id="cten:18247876"/>